<dbReference type="Pfam" id="PF16977">
    <property type="entry name" value="ApeC"/>
    <property type="match status" value="2"/>
</dbReference>
<dbReference type="PANTHER" id="PTHR19324:SF33">
    <property type="entry name" value="MUCIN-5AC"/>
    <property type="match status" value="1"/>
</dbReference>
<dbReference type="OrthoDB" id="5974897at2759"/>
<keyword evidence="1" id="KW-0677">Repeat</keyword>
<dbReference type="PROSITE" id="PS01180">
    <property type="entry name" value="CUB"/>
    <property type="match status" value="2"/>
</dbReference>
<comment type="caution">
    <text evidence="6">The sequence shown here is derived from an EMBL/GenBank/DDBJ whole genome shotgun (WGS) entry which is preliminary data.</text>
</comment>
<comment type="caution">
    <text evidence="3">Lacks conserved residue(s) required for the propagation of feature annotation.</text>
</comment>
<evidence type="ECO:0000256" key="2">
    <source>
        <dbReference type="ARBA" id="ARBA00023157"/>
    </source>
</evidence>
<evidence type="ECO:0000313" key="6">
    <source>
        <dbReference type="EMBL" id="PFX30194.1"/>
    </source>
</evidence>
<evidence type="ECO:0000256" key="3">
    <source>
        <dbReference type="PROSITE-ProRule" id="PRU00059"/>
    </source>
</evidence>
<protein>
    <submittedName>
        <fullName evidence="6">Tolloid-like protein 2</fullName>
    </submittedName>
</protein>
<keyword evidence="4" id="KW-0812">Transmembrane</keyword>
<dbReference type="SUPFAM" id="SSF49854">
    <property type="entry name" value="Spermadhesin, CUB domain"/>
    <property type="match status" value="2"/>
</dbReference>
<dbReference type="InterPro" id="IPR031569">
    <property type="entry name" value="ApeC"/>
</dbReference>
<dbReference type="AlphaFoldDB" id="A0A2B4SHQ1"/>
<sequence>MQPLVTNIGQLGQQKREDCPEGLIPGNVFWNDDDSSHNRDEQAGTLPDFEFPHDKYTLIYFCCKTDGDKNNPILLPTKFSFFLLAYESAKCQMVKWAVSSMEWIYFSTSTSNNDDQVEGAVPYDARKKHPTIYYCYYQGCNETLHSSNATLQSPLYPEKYPNGQYCSWRITVHYLQQVHLKFTTFELQNEKDTDELYVYDGENERQYLLGVFYGNYPPPEEGILSSWNSMFLIFKSDDRDPYSGFNAFYRAVNRIYPAVETWNILFTDVANRHAPIKKTRIIGIKTPWMTSDLSNAMRDRDFHHRKAIKTNSKYHWGMFKKIKSFVNKLVKKCKTDYYSDLINKNKGNPSELWKTLNEITSKKSNCTVSQVVEWFVPYLNNQYQVTSVEGYLSPPCEVHVRVPQAPTATNIIPIPSGQEVMPGTIRWPAGTYGITRPVSGCPSAEGFRWKEGWILQDTSYYTDHDKSNNSRSTLFHLDGFVHKFIVNRSFCIKDTTTDDENRQDWPAGKYCIYKKGHHCPKGLRKGFVFWNDDDYSLYNGDKHGGELPEFYLYNEVYTEIHFCCRTDGEKNTPILLPIEFPFFLLAYESAKCQMVKWALVSLEWIYFATSIFNNDDQRDGAYPYDARKKHPTIYYCYYHSCNKTLMSISGTIKSPGYPKNYANGQHCSWRIVTHYPQRVYLKFSTFDLQKENNTDELYVYDGETERWPLLGVFNGNHTPPEEGILSSWNNMFLIFKSDHTDSHTGFSAFYRAVSDIPFLITLCNYSLASSATTTISPHREVAPSPEVSTISFKTPKMTSSSAAVTSFGASVVKTTMSLTSGREVTLLPGVTSTTPDAQELTSSKVGLVSFKTSSVITSLPHPPEVVPSPEVIFPQHKSTKPHGVRPSYFAFTTTAKFDKITFSSAVCCKTSQTPEALNQPTPAISEVFHTQAKTTVQPPFRESQTEKVTTHKSVNLVAVVVPVVFIVGLASVLIGAFFYWKRKRRRESGGSEESVCLRMDSESVPFVQSTDL</sequence>
<keyword evidence="4" id="KW-0472">Membrane</keyword>
<dbReference type="Pfam" id="PF00431">
    <property type="entry name" value="CUB"/>
    <property type="match status" value="2"/>
</dbReference>
<keyword evidence="4" id="KW-1133">Transmembrane helix</keyword>
<feature type="domain" description="CUB" evidence="5">
    <location>
        <begin position="641"/>
        <end position="753"/>
    </location>
</feature>
<keyword evidence="2" id="KW-1015">Disulfide bond</keyword>
<evidence type="ECO:0000256" key="1">
    <source>
        <dbReference type="ARBA" id="ARBA00022737"/>
    </source>
</evidence>
<dbReference type="Proteomes" id="UP000225706">
    <property type="component" value="Unassembled WGS sequence"/>
</dbReference>
<organism evidence="6 7">
    <name type="scientific">Stylophora pistillata</name>
    <name type="common">Smooth cauliflower coral</name>
    <dbReference type="NCBI Taxonomy" id="50429"/>
    <lineage>
        <taxon>Eukaryota</taxon>
        <taxon>Metazoa</taxon>
        <taxon>Cnidaria</taxon>
        <taxon>Anthozoa</taxon>
        <taxon>Hexacorallia</taxon>
        <taxon>Scleractinia</taxon>
        <taxon>Astrocoeniina</taxon>
        <taxon>Pocilloporidae</taxon>
        <taxon>Stylophora</taxon>
    </lineage>
</organism>
<dbReference type="FunFam" id="2.60.120.290:FF:000005">
    <property type="entry name" value="Procollagen C-endopeptidase enhancer 1"/>
    <property type="match status" value="1"/>
</dbReference>
<feature type="domain" description="CUB" evidence="5">
    <location>
        <begin position="140"/>
        <end position="252"/>
    </location>
</feature>
<dbReference type="PANTHER" id="PTHR19324">
    <property type="entry name" value="PERFORIN-LIKE PROTEIN 1"/>
    <property type="match status" value="1"/>
</dbReference>
<dbReference type="CDD" id="cd00041">
    <property type="entry name" value="CUB"/>
    <property type="match status" value="2"/>
</dbReference>
<dbReference type="FunFam" id="2.60.120.290:FF:000013">
    <property type="entry name" value="Membrane frizzled-related protein"/>
    <property type="match status" value="1"/>
</dbReference>
<dbReference type="SMART" id="SM00042">
    <property type="entry name" value="CUB"/>
    <property type="match status" value="2"/>
</dbReference>
<dbReference type="EMBL" id="LSMT01000054">
    <property type="protein sequence ID" value="PFX30194.1"/>
    <property type="molecule type" value="Genomic_DNA"/>
</dbReference>
<feature type="transmembrane region" description="Helical" evidence="4">
    <location>
        <begin position="956"/>
        <end position="980"/>
    </location>
</feature>
<reference evidence="7" key="1">
    <citation type="journal article" date="2017" name="bioRxiv">
        <title>Comparative analysis of the genomes of Stylophora pistillata and Acropora digitifera provides evidence for extensive differences between species of corals.</title>
        <authorList>
            <person name="Voolstra C.R."/>
            <person name="Li Y."/>
            <person name="Liew Y.J."/>
            <person name="Baumgarten S."/>
            <person name="Zoccola D."/>
            <person name="Flot J.-F."/>
            <person name="Tambutte S."/>
            <person name="Allemand D."/>
            <person name="Aranda M."/>
        </authorList>
    </citation>
    <scope>NUCLEOTIDE SEQUENCE [LARGE SCALE GENOMIC DNA]</scope>
</reference>
<evidence type="ECO:0000259" key="5">
    <source>
        <dbReference type="PROSITE" id="PS01180"/>
    </source>
</evidence>
<dbReference type="Gene3D" id="2.60.120.290">
    <property type="entry name" value="Spermadhesin, CUB domain"/>
    <property type="match status" value="2"/>
</dbReference>
<evidence type="ECO:0000313" key="7">
    <source>
        <dbReference type="Proteomes" id="UP000225706"/>
    </source>
</evidence>
<name>A0A2B4SHQ1_STYPI</name>
<keyword evidence="7" id="KW-1185">Reference proteome</keyword>
<accession>A0A2B4SHQ1</accession>
<proteinExistence type="predicted"/>
<dbReference type="InterPro" id="IPR000859">
    <property type="entry name" value="CUB_dom"/>
</dbReference>
<evidence type="ECO:0000256" key="4">
    <source>
        <dbReference type="SAM" id="Phobius"/>
    </source>
</evidence>
<dbReference type="InterPro" id="IPR035914">
    <property type="entry name" value="Sperma_CUB_dom_sf"/>
</dbReference>
<gene>
    <name evidence="6" type="primary">tll2</name>
    <name evidence="6" type="ORF">AWC38_SpisGene4993</name>
</gene>